<evidence type="ECO:0008006" key="3">
    <source>
        <dbReference type="Google" id="ProtNLM"/>
    </source>
</evidence>
<accession>A0A919SCT3</accession>
<organism evidence="1 2">
    <name type="scientific">Actinoplanes auranticolor</name>
    <dbReference type="NCBI Taxonomy" id="47988"/>
    <lineage>
        <taxon>Bacteria</taxon>
        <taxon>Bacillati</taxon>
        <taxon>Actinomycetota</taxon>
        <taxon>Actinomycetes</taxon>
        <taxon>Micromonosporales</taxon>
        <taxon>Micromonosporaceae</taxon>
        <taxon>Actinoplanes</taxon>
    </lineage>
</organism>
<name>A0A919SCT3_9ACTN</name>
<gene>
    <name evidence="1" type="ORF">Aau02nite_40100</name>
</gene>
<dbReference type="Proteomes" id="UP000681340">
    <property type="component" value="Unassembled WGS sequence"/>
</dbReference>
<reference evidence="1" key="1">
    <citation type="submission" date="2021-03" db="EMBL/GenBank/DDBJ databases">
        <title>Whole genome shotgun sequence of Actinoplanes auranticolor NBRC 12245.</title>
        <authorList>
            <person name="Komaki H."/>
            <person name="Tamura T."/>
        </authorList>
    </citation>
    <scope>NUCLEOTIDE SEQUENCE</scope>
    <source>
        <strain evidence="1">NBRC 12245</strain>
    </source>
</reference>
<comment type="caution">
    <text evidence="1">The sequence shown here is derived from an EMBL/GenBank/DDBJ whole genome shotgun (WGS) entry which is preliminary data.</text>
</comment>
<protein>
    <recommendedName>
        <fullName evidence="3">AMP-binding enzyme</fullName>
    </recommendedName>
</protein>
<dbReference type="EMBL" id="BOQL01000030">
    <property type="protein sequence ID" value="GIM70245.1"/>
    <property type="molecule type" value="Genomic_DNA"/>
</dbReference>
<dbReference type="AlphaFoldDB" id="A0A919SCT3"/>
<sequence>MLTFRTMTATAGGTATSPPVPSTTCAACELAIEAHCPQVAQAVVVGDSRPYLVALLVLDPEAGGDVPAAVAAGMRAANATLSRAEQVRAFEILNDAWPPGGELVTLTMKVRRRPVLRAYADRIDALYAEK</sequence>
<dbReference type="Pfam" id="PF23562">
    <property type="entry name" value="AMP-binding_C_3"/>
    <property type="match status" value="1"/>
</dbReference>
<evidence type="ECO:0000313" key="2">
    <source>
        <dbReference type="Proteomes" id="UP000681340"/>
    </source>
</evidence>
<proteinExistence type="predicted"/>
<evidence type="ECO:0000313" key="1">
    <source>
        <dbReference type="EMBL" id="GIM70245.1"/>
    </source>
</evidence>
<keyword evidence="2" id="KW-1185">Reference proteome</keyword>
<dbReference type="SUPFAM" id="SSF56801">
    <property type="entry name" value="Acetyl-CoA synthetase-like"/>
    <property type="match status" value="1"/>
</dbReference>